<dbReference type="PANTHER" id="PTHR43248">
    <property type="entry name" value="2-SUCCINYL-6-HYDROXY-2,4-CYCLOHEXADIENE-1-CARBOXYLATE SYNTHASE"/>
    <property type="match status" value="1"/>
</dbReference>
<keyword evidence="5" id="KW-1185">Reference proteome</keyword>
<dbReference type="InterPro" id="IPR013595">
    <property type="entry name" value="Pept_S33_TAP-like_C"/>
</dbReference>
<name>S8BFD9_DACHA</name>
<dbReference type="AlphaFoldDB" id="S8BFD9"/>
<dbReference type="STRING" id="1284197.S8BFD9"/>
<evidence type="ECO:0000259" key="3">
    <source>
        <dbReference type="Pfam" id="PF08386"/>
    </source>
</evidence>
<evidence type="ECO:0000313" key="5">
    <source>
        <dbReference type="Proteomes" id="UP000015100"/>
    </source>
</evidence>
<dbReference type="Pfam" id="PF08386">
    <property type="entry name" value="Abhydrolase_4"/>
    <property type="match status" value="1"/>
</dbReference>
<dbReference type="eggNOG" id="ENOG502RY03">
    <property type="taxonomic scope" value="Eukaryota"/>
</dbReference>
<dbReference type="PANTHER" id="PTHR43248:SF25">
    <property type="entry name" value="AB HYDROLASE-1 DOMAIN-CONTAINING PROTEIN-RELATED"/>
    <property type="match status" value="1"/>
</dbReference>
<dbReference type="Proteomes" id="UP000015100">
    <property type="component" value="Unassembled WGS sequence"/>
</dbReference>
<reference evidence="5" key="2">
    <citation type="submission" date="2013-04" db="EMBL/GenBank/DDBJ databases">
        <title>Genomic mechanisms accounting for the adaptation to parasitism in nematode-trapping fungi.</title>
        <authorList>
            <person name="Ahren D.G."/>
        </authorList>
    </citation>
    <scope>NUCLEOTIDE SEQUENCE [LARGE SCALE GENOMIC DNA]</scope>
    <source>
        <strain evidence="5">CBS 200.50</strain>
    </source>
</reference>
<dbReference type="EMBL" id="AQGS01000592">
    <property type="protein sequence ID" value="EPS37993.1"/>
    <property type="molecule type" value="Genomic_DNA"/>
</dbReference>
<evidence type="ECO:0000256" key="1">
    <source>
        <dbReference type="ARBA" id="ARBA00010088"/>
    </source>
</evidence>
<gene>
    <name evidence="4" type="ORF">H072_8255</name>
</gene>
<feature type="domain" description="Peptidase S33 tripeptidyl aminopeptidase-like C-terminal" evidence="3">
    <location>
        <begin position="249"/>
        <end position="343"/>
    </location>
</feature>
<comment type="caution">
    <text evidence="4">The sequence shown here is derived from an EMBL/GenBank/DDBJ whole genome shotgun (WGS) entry which is preliminary data.</text>
</comment>
<organism evidence="4 5">
    <name type="scientific">Dactylellina haptotyla (strain CBS 200.50)</name>
    <name type="common">Nematode-trapping fungus</name>
    <name type="synonym">Monacrosporium haptotylum</name>
    <dbReference type="NCBI Taxonomy" id="1284197"/>
    <lineage>
        <taxon>Eukaryota</taxon>
        <taxon>Fungi</taxon>
        <taxon>Dikarya</taxon>
        <taxon>Ascomycota</taxon>
        <taxon>Pezizomycotina</taxon>
        <taxon>Orbiliomycetes</taxon>
        <taxon>Orbiliales</taxon>
        <taxon>Orbiliaceae</taxon>
        <taxon>Dactylellina</taxon>
    </lineage>
</organism>
<dbReference type="GO" id="GO:0016787">
    <property type="term" value="F:hydrolase activity"/>
    <property type="evidence" value="ECO:0007669"/>
    <property type="project" value="UniProtKB-KW"/>
</dbReference>
<dbReference type="OMA" id="WHERIGG"/>
<keyword evidence="2" id="KW-0378">Hydrolase</keyword>
<comment type="similarity">
    <text evidence="1">Belongs to the peptidase S33 family.</text>
</comment>
<dbReference type="HOGENOM" id="CLU_013364_1_0_1"/>
<protein>
    <recommendedName>
        <fullName evidence="3">Peptidase S33 tripeptidyl aminopeptidase-like C-terminal domain-containing protein</fullName>
    </recommendedName>
</protein>
<sequence>MNTAVTATDMLNIAKALARARRQNETNALVHYYGVSYGTVLGQTFATMYPKNVGKFVLDGVVDMDGWQSRTETGIVRNADRSFFEFFKRCSKAGPKACAFATGSCYQDTIDRFNRMTSRFNATKYEAEQSEIAQAVGTLVASLHGTLLNAMYSAILEWKGLAILLDALDKATTAPIERWNATEISEILALPLQEPLQPIRPPAPLQLRTYSFYQCACGDAPSIYNATITPSQQELYLETSTIGGQARFGDRIICSRYQIRPKWEWHERIGGATKTPILFIGNTLDPVTPWDDAVKASFNFKGSQTILVELMAHATLTQENSCAFRKINAYFQSGKMPGDDYRCPEERKPFT</sequence>
<evidence type="ECO:0000256" key="2">
    <source>
        <dbReference type="ARBA" id="ARBA00022801"/>
    </source>
</evidence>
<proteinExistence type="inferred from homology"/>
<dbReference type="InterPro" id="IPR051601">
    <property type="entry name" value="Serine_prot/Carboxylest_S33"/>
</dbReference>
<dbReference type="OrthoDB" id="425534at2759"/>
<evidence type="ECO:0000313" key="4">
    <source>
        <dbReference type="EMBL" id="EPS37993.1"/>
    </source>
</evidence>
<reference evidence="4 5" key="1">
    <citation type="journal article" date="2013" name="PLoS Genet.">
        <title>Genomic mechanisms accounting for the adaptation to parasitism in nematode-trapping fungi.</title>
        <authorList>
            <person name="Meerupati T."/>
            <person name="Andersson K.M."/>
            <person name="Friman E."/>
            <person name="Kumar D."/>
            <person name="Tunlid A."/>
            <person name="Ahren D."/>
        </authorList>
    </citation>
    <scope>NUCLEOTIDE SEQUENCE [LARGE SCALE GENOMIC DNA]</scope>
    <source>
        <strain evidence="4 5">CBS 200.50</strain>
    </source>
</reference>
<accession>S8BFD9</accession>
<dbReference type="Gene3D" id="3.40.50.1820">
    <property type="entry name" value="alpha/beta hydrolase"/>
    <property type="match status" value="1"/>
</dbReference>
<dbReference type="SUPFAM" id="SSF53474">
    <property type="entry name" value="alpha/beta-Hydrolases"/>
    <property type="match status" value="1"/>
</dbReference>
<dbReference type="InterPro" id="IPR029058">
    <property type="entry name" value="AB_hydrolase_fold"/>
</dbReference>